<evidence type="ECO:0000256" key="2">
    <source>
        <dbReference type="ARBA" id="ARBA00004123"/>
    </source>
</evidence>
<evidence type="ECO:0000313" key="11">
    <source>
        <dbReference type="Proteomes" id="UP000694680"/>
    </source>
</evidence>
<keyword evidence="5" id="KW-0479">Metal-binding</keyword>
<dbReference type="GO" id="GO:0016787">
    <property type="term" value="F:hydrolase activity"/>
    <property type="evidence" value="ECO:0007669"/>
    <property type="project" value="UniProtKB-KW"/>
</dbReference>
<comment type="similarity">
    <text evidence="3">Belongs to the HARBI1 family.</text>
</comment>
<keyword evidence="7" id="KW-0539">Nucleus</keyword>
<feature type="region of interest" description="Disordered" evidence="8">
    <location>
        <begin position="358"/>
        <end position="403"/>
    </location>
</feature>
<reference evidence="10" key="2">
    <citation type="submission" date="2025-08" db="UniProtKB">
        <authorList>
            <consortium name="Ensembl"/>
        </authorList>
    </citation>
    <scope>IDENTIFICATION</scope>
</reference>
<organism evidence="10 11">
    <name type="scientific">Gouania willdenowi</name>
    <name type="common">Blunt-snouted clingfish</name>
    <name type="synonym">Lepadogaster willdenowi</name>
    <dbReference type="NCBI Taxonomy" id="441366"/>
    <lineage>
        <taxon>Eukaryota</taxon>
        <taxon>Metazoa</taxon>
        <taxon>Chordata</taxon>
        <taxon>Craniata</taxon>
        <taxon>Vertebrata</taxon>
        <taxon>Euteleostomi</taxon>
        <taxon>Actinopterygii</taxon>
        <taxon>Neopterygii</taxon>
        <taxon>Teleostei</taxon>
        <taxon>Neoteleostei</taxon>
        <taxon>Acanthomorphata</taxon>
        <taxon>Ovalentaria</taxon>
        <taxon>Blenniimorphae</taxon>
        <taxon>Blenniiformes</taxon>
        <taxon>Gobiesocoidei</taxon>
        <taxon>Gobiesocidae</taxon>
        <taxon>Gobiesocinae</taxon>
        <taxon>Gouania</taxon>
    </lineage>
</organism>
<sequence>MEALVAMATERPLLHMAVALWHRLQGARIAASSRRRKRLQRLLAWLQQQERGPLVYATLNPAVPLLRLYGNPEACLKREFSVTRQSVALLLKLIHNPRDHGYGQEFQVLMFLYCLAHGLSLPVVARAFGVPKSTVHRAIHKMASEIKAKLGAVVSLPSPDELPNIGEGFCRLGHSPAFDRTVGALDGCHIWINPPGNVHQEEYLNQQSFYSIQLQAICDATGRFLDVFVGYPGSVPDAAVLRNSPIYTQASYPPSGFCLLADSCYPCLEQPITIITPYEPPLDGPNQERFNRHHSRARSVVPRAFRSMKARWKSTFIKALEVNPAFVPDIIACCAFLHNICITTNDVIELEENMVPDGDPLPLLQDPQPTPGEQETSGHHIRDQMAAAVPKLLPQPPQDHDYL</sequence>
<dbReference type="GO" id="GO:0005634">
    <property type="term" value="C:nucleus"/>
    <property type="evidence" value="ECO:0007669"/>
    <property type="project" value="UniProtKB-SubCell"/>
</dbReference>
<feature type="domain" description="DDE Tnp4" evidence="9">
    <location>
        <begin position="185"/>
        <end position="339"/>
    </location>
</feature>
<protein>
    <submittedName>
        <fullName evidence="10">Putative nuclease HARBI1</fullName>
    </submittedName>
</protein>
<evidence type="ECO:0000256" key="5">
    <source>
        <dbReference type="ARBA" id="ARBA00022723"/>
    </source>
</evidence>
<evidence type="ECO:0000256" key="7">
    <source>
        <dbReference type="ARBA" id="ARBA00023242"/>
    </source>
</evidence>
<dbReference type="GeneID" id="114481595"/>
<evidence type="ECO:0000256" key="4">
    <source>
        <dbReference type="ARBA" id="ARBA00022722"/>
    </source>
</evidence>
<dbReference type="Proteomes" id="UP000694680">
    <property type="component" value="Chromosome 19"/>
</dbReference>
<comment type="subcellular location">
    <subcellularLocation>
        <location evidence="2">Nucleus</location>
    </subcellularLocation>
</comment>
<dbReference type="AlphaFoldDB" id="A0A8C5HVX6"/>
<name>A0A8C5HVX6_GOUWI</name>
<dbReference type="Pfam" id="PF13359">
    <property type="entry name" value="DDE_Tnp_4"/>
    <property type="match status" value="1"/>
</dbReference>
<dbReference type="PANTHER" id="PTHR22930">
    <property type="match status" value="1"/>
</dbReference>
<reference evidence="10" key="3">
    <citation type="submission" date="2025-09" db="UniProtKB">
        <authorList>
            <consortium name="Ensembl"/>
        </authorList>
    </citation>
    <scope>IDENTIFICATION</scope>
</reference>
<evidence type="ECO:0000256" key="1">
    <source>
        <dbReference type="ARBA" id="ARBA00001968"/>
    </source>
</evidence>
<keyword evidence="11" id="KW-1185">Reference proteome</keyword>
<proteinExistence type="inferred from homology"/>
<evidence type="ECO:0000256" key="3">
    <source>
        <dbReference type="ARBA" id="ARBA00006958"/>
    </source>
</evidence>
<evidence type="ECO:0000256" key="6">
    <source>
        <dbReference type="ARBA" id="ARBA00022801"/>
    </source>
</evidence>
<accession>A0A8C5HVX6</accession>
<dbReference type="RefSeq" id="XP_028332348.1">
    <property type="nucleotide sequence ID" value="XM_028476547.1"/>
</dbReference>
<feature type="compositionally biased region" description="Low complexity" evidence="8">
    <location>
        <begin position="358"/>
        <end position="367"/>
    </location>
</feature>
<comment type="cofactor">
    <cofactor evidence="1">
        <name>a divalent metal cation</name>
        <dbReference type="ChEBI" id="CHEBI:60240"/>
    </cofactor>
</comment>
<keyword evidence="4" id="KW-0540">Nuclease</keyword>
<dbReference type="GO" id="GO:0046872">
    <property type="term" value="F:metal ion binding"/>
    <property type="evidence" value="ECO:0007669"/>
    <property type="project" value="UniProtKB-KW"/>
</dbReference>
<keyword evidence="6" id="KW-0378">Hydrolase</keyword>
<dbReference type="OrthoDB" id="8928178at2759"/>
<gene>
    <name evidence="10" type="primary">LOC114481595</name>
</gene>
<evidence type="ECO:0000259" key="9">
    <source>
        <dbReference type="Pfam" id="PF13359"/>
    </source>
</evidence>
<reference evidence="10" key="1">
    <citation type="submission" date="2020-06" db="EMBL/GenBank/DDBJ databases">
        <authorList>
            <consortium name="Wellcome Sanger Institute Data Sharing"/>
        </authorList>
    </citation>
    <scope>NUCLEOTIDE SEQUENCE [LARGE SCALE GENOMIC DNA]</scope>
</reference>
<evidence type="ECO:0000313" key="10">
    <source>
        <dbReference type="Ensembl" id="ENSGWIP00000050727.1"/>
    </source>
</evidence>
<evidence type="ECO:0000256" key="8">
    <source>
        <dbReference type="SAM" id="MobiDB-lite"/>
    </source>
</evidence>
<dbReference type="Ensembl" id="ENSGWIT00000054781.1">
    <property type="protein sequence ID" value="ENSGWIP00000050727.1"/>
    <property type="gene ID" value="ENSGWIG00000024617.1"/>
</dbReference>
<dbReference type="GO" id="GO:0004518">
    <property type="term" value="F:nuclease activity"/>
    <property type="evidence" value="ECO:0007669"/>
    <property type="project" value="UniProtKB-KW"/>
</dbReference>
<dbReference type="PANTHER" id="PTHR22930:SF206">
    <property type="entry name" value="NUCLEASE HARBI1"/>
    <property type="match status" value="1"/>
</dbReference>
<dbReference type="InterPro" id="IPR027806">
    <property type="entry name" value="HARBI1_dom"/>
</dbReference>
<dbReference type="InterPro" id="IPR045249">
    <property type="entry name" value="HARBI1-like"/>
</dbReference>